<evidence type="ECO:0000313" key="1">
    <source>
        <dbReference type="EMBL" id="EJW93433.1"/>
    </source>
</evidence>
<dbReference type="AlphaFoldDB" id="J9FG76"/>
<proteinExistence type="predicted"/>
<sequence>MIRTCLLKERLGRNCPYMGFILRDRTLRLITVRDQANEARPPHFPLV</sequence>
<gene>
    <name evidence="1" type="ORF">EVA_18459</name>
</gene>
<reference evidence="1" key="1">
    <citation type="journal article" date="2012" name="PLoS ONE">
        <title>Gene sets for utilization of primary and secondary nutrition supplies in the distal gut of endangered iberian lynx.</title>
        <authorList>
            <person name="Alcaide M."/>
            <person name="Messina E."/>
            <person name="Richter M."/>
            <person name="Bargiela R."/>
            <person name="Peplies J."/>
            <person name="Huws S.A."/>
            <person name="Newbold C.J."/>
            <person name="Golyshin P.N."/>
            <person name="Simon M.A."/>
            <person name="Lopez G."/>
            <person name="Yakimov M.M."/>
            <person name="Ferrer M."/>
        </authorList>
    </citation>
    <scope>NUCLEOTIDE SEQUENCE</scope>
</reference>
<accession>J9FG76</accession>
<organism evidence="1">
    <name type="scientific">gut metagenome</name>
    <dbReference type="NCBI Taxonomy" id="749906"/>
    <lineage>
        <taxon>unclassified sequences</taxon>
        <taxon>metagenomes</taxon>
        <taxon>organismal metagenomes</taxon>
    </lineage>
</organism>
<name>J9FG76_9ZZZZ</name>
<dbReference type="EMBL" id="AMCI01006977">
    <property type="protein sequence ID" value="EJW93433.1"/>
    <property type="molecule type" value="Genomic_DNA"/>
</dbReference>
<comment type="caution">
    <text evidence="1">The sequence shown here is derived from an EMBL/GenBank/DDBJ whole genome shotgun (WGS) entry which is preliminary data.</text>
</comment>
<protein>
    <submittedName>
        <fullName evidence="1">Uncharacterized protein</fullName>
    </submittedName>
</protein>